<comment type="subunit">
    <text evidence="4">Monomer.</text>
</comment>
<keyword evidence="4" id="KW-0479">Metal-binding</keyword>
<dbReference type="KEGG" id="hhg:XM38_027820"/>
<organism evidence="5 6">
    <name type="scientific">Halomicronema hongdechloris C2206</name>
    <dbReference type="NCBI Taxonomy" id="1641165"/>
    <lineage>
        <taxon>Bacteria</taxon>
        <taxon>Bacillati</taxon>
        <taxon>Cyanobacteriota</taxon>
        <taxon>Cyanophyceae</taxon>
        <taxon>Nodosilineales</taxon>
        <taxon>Nodosilineaceae</taxon>
        <taxon>Halomicronema</taxon>
    </lineage>
</organism>
<dbReference type="UniPathway" id="UPA00904">
    <property type="reaction ID" value="UER00876"/>
</dbReference>
<evidence type="ECO:0000256" key="3">
    <source>
        <dbReference type="ARBA" id="ARBA00023167"/>
    </source>
</evidence>
<dbReference type="PANTHER" id="PTHR20371">
    <property type="entry name" value="ENOLASE-PHOSPHATASE E1"/>
    <property type="match status" value="1"/>
</dbReference>
<keyword evidence="2 4" id="KW-0378">Hydrolase</keyword>
<dbReference type="Gene3D" id="3.40.50.1000">
    <property type="entry name" value="HAD superfamily/HAD-like"/>
    <property type="match status" value="1"/>
</dbReference>
<dbReference type="GO" id="GO:0000287">
    <property type="term" value="F:magnesium ion binding"/>
    <property type="evidence" value="ECO:0007669"/>
    <property type="project" value="UniProtKB-UniRule"/>
</dbReference>
<keyword evidence="1 4" id="KW-0028">Amino-acid biosynthesis</keyword>
<dbReference type="EC" id="3.1.3.77" evidence="4"/>
<dbReference type="SFLD" id="SFLDS00003">
    <property type="entry name" value="Haloacid_Dehalogenase"/>
    <property type="match status" value="1"/>
</dbReference>
<dbReference type="EMBL" id="CP021983">
    <property type="protein sequence ID" value="ASC71828.1"/>
    <property type="molecule type" value="Genomic_DNA"/>
</dbReference>
<dbReference type="NCBIfam" id="TIGR01509">
    <property type="entry name" value="HAD-SF-IA-v3"/>
    <property type="match status" value="1"/>
</dbReference>
<dbReference type="OrthoDB" id="9797416at2"/>
<accession>A0A1Z3HND8</accession>
<dbReference type="SFLD" id="SFLDG01129">
    <property type="entry name" value="C1.5:_HAD__Beta-PGM__Phosphata"/>
    <property type="match status" value="1"/>
</dbReference>
<comment type="pathway">
    <text evidence="4">Amino-acid biosynthesis; L-methionine biosynthesis via salvage pathway; L-methionine from S-methyl-5-thio-alpha-D-ribose 1-phosphate: step 4/6.</text>
</comment>
<evidence type="ECO:0000313" key="6">
    <source>
        <dbReference type="Proteomes" id="UP000191901"/>
    </source>
</evidence>
<keyword evidence="6" id="KW-1185">Reference proteome</keyword>
<dbReference type="Proteomes" id="UP000191901">
    <property type="component" value="Chromosome"/>
</dbReference>
<evidence type="ECO:0000256" key="4">
    <source>
        <dbReference type="HAMAP-Rule" id="MF_01681"/>
    </source>
</evidence>
<dbReference type="SFLD" id="SFLDG01133">
    <property type="entry name" value="C1.5.4:_Enolase-phosphatase_Li"/>
    <property type="match status" value="1"/>
</dbReference>
<sequence>MTGYADAAEAILLDIEGTTTPVAYVVEVLFSFARERAAEFLRQHGQEPAVQEDLSQLRREYINEPETVPAWFGDEPTAAVPYIHYLIECDGSGTGRKSTALKSLQGKLWNQGYREGQLQSQLFADVKPALERWHAAGKHIYIFSSGSVQAQQLLFGHTEAGDLRPLLSGYFDTTTGSKKAPDSYRKITAAIGLPPERILFISDVTAELKAAQAAGMQTLLSCRPGNAAPADAGFDSITSFEAI</sequence>
<dbReference type="InterPro" id="IPR006439">
    <property type="entry name" value="HAD-SF_hydro_IA"/>
</dbReference>
<dbReference type="CDD" id="cd01629">
    <property type="entry name" value="HAD_EP"/>
    <property type="match status" value="1"/>
</dbReference>
<dbReference type="HAMAP" id="MF_01681">
    <property type="entry name" value="Salvage_MtnC"/>
    <property type="match status" value="1"/>
</dbReference>
<dbReference type="RefSeq" id="WP_088430108.1">
    <property type="nucleotide sequence ID" value="NZ_CP021983.2"/>
</dbReference>
<dbReference type="GO" id="GO:0019509">
    <property type="term" value="P:L-methionine salvage from methylthioadenosine"/>
    <property type="evidence" value="ECO:0007669"/>
    <property type="project" value="UniProtKB-UniRule"/>
</dbReference>
<comment type="pathway">
    <text evidence="4">Amino-acid biosynthesis; L-methionine biosynthesis via salvage pathway; L-methionine from S-methyl-5-thio-alpha-D-ribose 1-phosphate: step 3/6.</text>
</comment>
<comment type="cofactor">
    <cofactor evidence="4">
        <name>Mg(2+)</name>
        <dbReference type="ChEBI" id="CHEBI:18420"/>
    </cofactor>
    <text evidence="4">Binds 1 Mg(2+) ion per subunit.</text>
</comment>
<dbReference type="GO" id="GO:0043716">
    <property type="term" value="F:2-hydroxy-3-keto-5-methylthiopentenyl-1-phosphate phosphatase activity"/>
    <property type="evidence" value="ECO:0007669"/>
    <property type="project" value="UniProtKB-UniRule"/>
</dbReference>
<dbReference type="InterPro" id="IPR023214">
    <property type="entry name" value="HAD_sf"/>
</dbReference>
<gene>
    <name evidence="4 5" type="primary">mtnC</name>
    <name evidence="5" type="ORF">XM38_027820</name>
</gene>
<reference evidence="5 6" key="1">
    <citation type="journal article" date="2016" name="Biochim. Biophys. Acta">
        <title>Characterization of red-shifted phycobilisomes isolated from the chlorophyll f-containing cyanobacterium Halomicronema hongdechloris.</title>
        <authorList>
            <person name="Li Y."/>
            <person name="Lin Y."/>
            <person name="Garvey C.J."/>
            <person name="Birch D."/>
            <person name="Corkery R.W."/>
            <person name="Loughlin P.C."/>
            <person name="Scheer H."/>
            <person name="Willows R.D."/>
            <person name="Chen M."/>
        </authorList>
    </citation>
    <scope>NUCLEOTIDE SEQUENCE [LARGE SCALE GENOMIC DNA]</scope>
    <source>
        <strain evidence="5 6">C2206</strain>
    </source>
</reference>
<evidence type="ECO:0000256" key="1">
    <source>
        <dbReference type="ARBA" id="ARBA00022605"/>
    </source>
</evidence>
<dbReference type="Gene3D" id="1.10.720.60">
    <property type="match status" value="1"/>
</dbReference>
<comment type="function">
    <text evidence="4">Bifunctional enzyme that catalyzes the enolization of 2,3-diketo-5-methylthiopentyl-1-phosphate (DK-MTP-1-P) into the intermediate 2-hydroxy-3-keto-5-methylthiopentenyl-1-phosphate (HK-MTPenyl-1-P), which is then dephosphorylated to form the acireductone 1,2-dihydroxy-3-keto-5-methylthiopentene (DHK-MTPene).</text>
</comment>
<dbReference type="AlphaFoldDB" id="A0A1Z3HND8"/>
<dbReference type="SUPFAM" id="SSF56784">
    <property type="entry name" value="HAD-like"/>
    <property type="match status" value="1"/>
</dbReference>
<dbReference type="InterPro" id="IPR023943">
    <property type="entry name" value="Enolase-ppase_E1"/>
</dbReference>
<evidence type="ECO:0000256" key="2">
    <source>
        <dbReference type="ARBA" id="ARBA00022801"/>
    </source>
</evidence>
<dbReference type="NCBIfam" id="TIGR01549">
    <property type="entry name" value="HAD-SF-IA-v1"/>
    <property type="match status" value="1"/>
</dbReference>
<dbReference type="GO" id="GO:0043874">
    <property type="term" value="F:acireductone synthase activity"/>
    <property type="evidence" value="ECO:0007669"/>
    <property type="project" value="UniProtKB-EC"/>
</dbReference>
<keyword evidence="4" id="KW-0460">Magnesium</keyword>
<comment type="catalytic activity">
    <reaction evidence="4">
        <text>5-methylsulfanyl-2,3-dioxopentyl phosphate + H2O = 1,2-dihydroxy-5-(methylsulfanyl)pent-1-en-3-one + phosphate</text>
        <dbReference type="Rhea" id="RHEA:21700"/>
        <dbReference type="ChEBI" id="CHEBI:15377"/>
        <dbReference type="ChEBI" id="CHEBI:43474"/>
        <dbReference type="ChEBI" id="CHEBI:49252"/>
        <dbReference type="ChEBI" id="CHEBI:58828"/>
        <dbReference type="EC" id="3.1.3.77"/>
    </reaction>
</comment>
<proteinExistence type="inferred from homology"/>
<comment type="similarity">
    <text evidence="4">Belongs to the HAD-like hydrolase superfamily. MasA/MtnC family.</text>
</comment>
<protein>
    <recommendedName>
        <fullName evidence="4">Enolase-phosphatase E1</fullName>
        <ecNumber evidence="4">3.1.3.77</ecNumber>
    </recommendedName>
    <alternativeName>
        <fullName evidence="4">2,3-diketo-5-methylthio-1-phosphopentane phosphatase</fullName>
    </alternativeName>
</protein>
<dbReference type="GO" id="GO:0043715">
    <property type="term" value="F:2,3-diketo-5-methylthiopentyl-1-phosphate enolase activity"/>
    <property type="evidence" value="ECO:0007669"/>
    <property type="project" value="UniProtKB-UniRule"/>
</dbReference>
<dbReference type="PANTHER" id="PTHR20371:SF1">
    <property type="entry name" value="ENOLASE-PHOSPHATASE E1"/>
    <property type="match status" value="1"/>
</dbReference>
<dbReference type="InterPro" id="IPR036412">
    <property type="entry name" value="HAD-like_sf"/>
</dbReference>
<keyword evidence="3 4" id="KW-0486">Methionine biosynthesis</keyword>
<dbReference type="NCBIfam" id="TIGR01691">
    <property type="entry name" value="enolase-ppase"/>
    <property type="match status" value="1"/>
</dbReference>
<evidence type="ECO:0000313" key="5">
    <source>
        <dbReference type="EMBL" id="ASC71828.1"/>
    </source>
</evidence>
<name>A0A1Z3HND8_9CYAN</name>
<dbReference type="Pfam" id="PF00702">
    <property type="entry name" value="Hydrolase"/>
    <property type="match status" value="1"/>
</dbReference>
<dbReference type="SFLD" id="SFLDF00044">
    <property type="entry name" value="enolase-phosphatase"/>
    <property type="match status" value="1"/>
</dbReference>